<accession>A0A7K3WP26</accession>
<dbReference type="FunFam" id="1.10.10.10:FF:000214">
    <property type="entry name" value="Methylated-DNA--protein-cysteine methyltransferase"/>
    <property type="match status" value="1"/>
</dbReference>
<dbReference type="GO" id="GO:0032259">
    <property type="term" value="P:methylation"/>
    <property type="evidence" value="ECO:0007669"/>
    <property type="project" value="UniProtKB-KW"/>
</dbReference>
<evidence type="ECO:0000259" key="10">
    <source>
        <dbReference type="Pfam" id="PF01035"/>
    </source>
</evidence>
<keyword evidence="13" id="KW-1185">Reference proteome</keyword>
<dbReference type="RefSeq" id="WP_163283337.1">
    <property type="nucleotide sequence ID" value="NZ_JAAGVY010000004.1"/>
</dbReference>
<evidence type="ECO:0000256" key="6">
    <source>
        <dbReference type="ARBA" id="ARBA00022763"/>
    </source>
</evidence>
<evidence type="ECO:0000256" key="8">
    <source>
        <dbReference type="ARBA" id="ARBA00049348"/>
    </source>
</evidence>
<comment type="similarity">
    <text evidence="2 9">Belongs to the MGMT family.</text>
</comment>
<comment type="miscellaneous">
    <text evidence="9">This enzyme catalyzes only one turnover and therefore is not strictly catalytic. According to one definition, an enzyme is a biocatalyst that acts repeatedly and over many reaction cycles.</text>
</comment>
<dbReference type="Pfam" id="PF02870">
    <property type="entry name" value="Methyltransf_1N"/>
    <property type="match status" value="1"/>
</dbReference>
<gene>
    <name evidence="12" type="ORF">G3O08_03720</name>
</gene>
<dbReference type="PROSITE" id="PS00374">
    <property type="entry name" value="MGMT"/>
    <property type="match status" value="1"/>
</dbReference>
<dbReference type="PANTHER" id="PTHR10815:SF5">
    <property type="entry name" value="METHYLATED-DNA--PROTEIN-CYSTEINE METHYLTRANSFERASE"/>
    <property type="match status" value="1"/>
</dbReference>
<dbReference type="GO" id="GO:0005737">
    <property type="term" value="C:cytoplasm"/>
    <property type="evidence" value="ECO:0007669"/>
    <property type="project" value="UniProtKB-SubCell"/>
</dbReference>
<dbReference type="Gene3D" id="1.10.10.10">
    <property type="entry name" value="Winged helix-like DNA-binding domain superfamily/Winged helix DNA-binding domain"/>
    <property type="match status" value="1"/>
</dbReference>
<dbReference type="Gene3D" id="3.30.160.70">
    <property type="entry name" value="Methylated DNA-protein cysteine methyltransferase domain"/>
    <property type="match status" value="1"/>
</dbReference>
<dbReference type="Pfam" id="PF01035">
    <property type="entry name" value="DNA_binding_1"/>
    <property type="match status" value="1"/>
</dbReference>
<comment type="function">
    <text evidence="9">Involved in the cellular defense against the biological effects of O6-methylguanine (O6-MeG) and O4-methylthymine (O4-MeT) in DNA. Repairs the methylated nucleobase in DNA by stoichiometrically transferring the methyl group to a cysteine residue in the enzyme. This is a suicide reaction: the enzyme is irreversibly inactivated.</text>
</comment>
<keyword evidence="7 9" id="KW-0234">DNA repair</keyword>
<dbReference type="InterPro" id="IPR014048">
    <property type="entry name" value="MethylDNA_cys_MeTrfase_DNA-bd"/>
</dbReference>
<comment type="caution">
    <text evidence="12">The sequence shown here is derived from an EMBL/GenBank/DDBJ whole genome shotgun (WGS) entry which is preliminary data.</text>
</comment>
<dbReference type="CDD" id="cd06445">
    <property type="entry name" value="ATase"/>
    <property type="match status" value="1"/>
</dbReference>
<keyword evidence="3 9" id="KW-0963">Cytoplasm</keyword>
<feature type="domain" description="Methylated-DNA-[protein]-cysteine S-methyltransferase DNA binding" evidence="10">
    <location>
        <begin position="87"/>
        <end position="167"/>
    </location>
</feature>
<dbReference type="InterPro" id="IPR036217">
    <property type="entry name" value="MethylDNA_cys_MeTrfase_DNAb"/>
</dbReference>
<evidence type="ECO:0000256" key="9">
    <source>
        <dbReference type="HAMAP-Rule" id="MF_00772"/>
    </source>
</evidence>
<dbReference type="GO" id="GO:0003908">
    <property type="term" value="F:methylated-DNA-[protein]-cysteine S-methyltransferase activity"/>
    <property type="evidence" value="ECO:0007669"/>
    <property type="project" value="UniProtKB-UniRule"/>
</dbReference>
<dbReference type="NCBIfam" id="TIGR00589">
    <property type="entry name" value="ogt"/>
    <property type="match status" value="1"/>
</dbReference>
<comment type="catalytic activity">
    <reaction evidence="1 9">
        <text>a 4-O-methyl-thymidine in DNA + L-cysteinyl-[protein] = a thymidine in DNA + S-methyl-L-cysteinyl-[protein]</text>
        <dbReference type="Rhea" id="RHEA:53428"/>
        <dbReference type="Rhea" id="RHEA-COMP:10131"/>
        <dbReference type="Rhea" id="RHEA-COMP:10132"/>
        <dbReference type="Rhea" id="RHEA-COMP:13555"/>
        <dbReference type="Rhea" id="RHEA-COMP:13556"/>
        <dbReference type="ChEBI" id="CHEBI:29950"/>
        <dbReference type="ChEBI" id="CHEBI:82612"/>
        <dbReference type="ChEBI" id="CHEBI:137386"/>
        <dbReference type="ChEBI" id="CHEBI:137387"/>
        <dbReference type="EC" id="2.1.1.63"/>
    </reaction>
</comment>
<dbReference type="EMBL" id="JAAGVY010000004">
    <property type="protein sequence ID" value="NEN22612.1"/>
    <property type="molecule type" value="Genomic_DNA"/>
</dbReference>
<dbReference type="InterPro" id="IPR001497">
    <property type="entry name" value="MethylDNA_cys_MeTrfase_AS"/>
</dbReference>
<evidence type="ECO:0000313" key="12">
    <source>
        <dbReference type="EMBL" id="NEN22612.1"/>
    </source>
</evidence>
<evidence type="ECO:0000313" key="13">
    <source>
        <dbReference type="Proteomes" id="UP000486602"/>
    </source>
</evidence>
<sequence>MNKIFISKYKSPFGELIVGSYDNTLCLCDWRYRKMRSAIDNRMKSELKSEFADGCSVVITETIAQLDAYFAGERNEFDLPVHLVGTDFQKQVWNALIQIPFGKTLSYSALSEKLNNPGAIRAVASANGANAISIIVPCHRVIGADGSLTGYAGGLPAKKKLLMLEGAFLTEQMELF</sequence>
<dbReference type="HAMAP" id="MF_00772">
    <property type="entry name" value="OGT"/>
    <property type="match status" value="1"/>
</dbReference>
<evidence type="ECO:0000259" key="11">
    <source>
        <dbReference type="Pfam" id="PF02870"/>
    </source>
</evidence>
<comment type="catalytic activity">
    <reaction evidence="8 9">
        <text>a 6-O-methyl-2'-deoxyguanosine in DNA + L-cysteinyl-[protein] = S-methyl-L-cysteinyl-[protein] + a 2'-deoxyguanosine in DNA</text>
        <dbReference type="Rhea" id="RHEA:24000"/>
        <dbReference type="Rhea" id="RHEA-COMP:10131"/>
        <dbReference type="Rhea" id="RHEA-COMP:10132"/>
        <dbReference type="Rhea" id="RHEA-COMP:11367"/>
        <dbReference type="Rhea" id="RHEA-COMP:11368"/>
        <dbReference type="ChEBI" id="CHEBI:29950"/>
        <dbReference type="ChEBI" id="CHEBI:82612"/>
        <dbReference type="ChEBI" id="CHEBI:85445"/>
        <dbReference type="ChEBI" id="CHEBI:85448"/>
        <dbReference type="EC" id="2.1.1.63"/>
    </reaction>
</comment>
<dbReference type="InterPro" id="IPR008332">
    <property type="entry name" value="MethylG_MeTrfase_N"/>
</dbReference>
<dbReference type="AlphaFoldDB" id="A0A7K3WP26"/>
<comment type="subcellular location">
    <subcellularLocation>
        <location evidence="9">Cytoplasm</location>
    </subcellularLocation>
</comment>
<evidence type="ECO:0000256" key="3">
    <source>
        <dbReference type="ARBA" id="ARBA00022490"/>
    </source>
</evidence>
<dbReference type="EC" id="2.1.1.63" evidence="9"/>
<evidence type="ECO:0000256" key="2">
    <source>
        <dbReference type="ARBA" id="ARBA00008711"/>
    </source>
</evidence>
<reference evidence="12 13" key="1">
    <citation type="submission" date="2020-02" db="EMBL/GenBank/DDBJ databases">
        <title>Out from the shadows clarifying the taxonomy of the family Cryomorphaceae and related taxa by utilizing the GTDB taxonomic framework.</title>
        <authorList>
            <person name="Bowman J.P."/>
        </authorList>
    </citation>
    <scope>NUCLEOTIDE SEQUENCE [LARGE SCALE GENOMIC DNA]</scope>
    <source>
        <strain evidence="12 13">QSSC 1-22</strain>
    </source>
</reference>
<feature type="domain" description="Methylguanine DNA methyltransferase ribonuclease-like" evidence="11">
    <location>
        <begin position="6"/>
        <end position="82"/>
    </location>
</feature>
<name>A0A7K3WP26_9FLAO</name>
<proteinExistence type="inferred from homology"/>
<dbReference type="SUPFAM" id="SSF53155">
    <property type="entry name" value="Methylated DNA-protein cysteine methyltransferase domain"/>
    <property type="match status" value="1"/>
</dbReference>
<keyword evidence="6 9" id="KW-0227">DNA damage</keyword>
<protein>
    <recommendedName>
        <fullName evidence="9">Methylated-DNA--protein-cysteine methyltransferase</fullName>
        <ecNumber evidence="9">2.1.1.63</ecNumber>
    </recommendedName>
    <alternativeName>
        <fullName evidence="9">6-O-methylguanine-DNA methyltransferase</fullName>
        <shortName evidence="9">MGMT</shortName>
    </alternativeName>
    <alternativeName>
        <fullName evidence="9">O-6-methylguanine-DNA-alkyltransferase</fullName>
    </alternativeName>
</protein>
<keyword evidence="5 9" id="KW-0808">Transferase</keyword>
<evidence type="ECO:0000256" key="5">
    <source>
        <dbReference type="ARBA" id="ARBA00022679"/>
    </source>
</evidence>
<dbReference type="InterPro" id="IPR036631">
    <property type="entry name" value="MGMT_N_sf"/>
</dbReference>
<evidence type="ECO:0000256" key="1">
    <source>
        <dbReference type="ARBA" id="ARBA00001286"/>
    </source>
</evidence>
<dbReference type="InterPro" id="IPR023546">
    <property type="entry name" value="MGMT"/>
</dbReference>
<evidence type="ECO:0000256" key="7">
    <source>
        <dbReference type="ARBA" id="ARBA00023204"/>
    </source>
</evidence>
<dbReference type="SUPFAM" id="SSF46767">
    <property type="entry name" value="Methylated DNA-protein cysteine methyltransferase, C-terminal domain"/>
    <property type="match status" value="1"/>
</dbReference>
<dbReference type="GO" id="GO:0006307">
    <property type="term" value="P:DNA alkylation repair"/>
    <property type="evidence" value="ECO:0007669"/>
    <property type="project" value="UniProtKB-UniRule"/>
</dbReference>
<dbReference type="PANTHER" id="PTHR10815">
    <property type="entry name" value="METHYLATED-DNA--PROTEIN-CYSTEINE METHYLTRANSFERASE"/>
    <property type="match status" value="1"/>
</dbReference>
<organism evidence="12 13">
    <name type="scientific">Cryomorpha ignava</name>
    <dbReference type="NCBI Taxonomy" id="101383"/>
    <lineage>
        <taxon>Bacteria</taxon>
        <taxon>Pseudomonadati</taxon>
        <taxon>Bacteroidota</taxon>
        <taxon>Flavobacteriia</taxon>
        <taxon>Flavobacteriales</taxon>
        <taxon>Cryomorphaceae</taxon>
        <taxon>Cryomorpha</taxon>
    </lineage>
</organism>
<dbReference type="InterPro" id="IPR036388">
    <property type="entry name" value="WH-like_DNA-bd_sf"/>
</dbReference>
<dbReference type="Proteomes" id="UP000486602">
    <property type="component" value="Unassembled WGS sequence"/>
</dbReference>
<evidence type="ECO:0000256" key="4">
    <source>
        <dbReference type="ARBA" id="ARBA00022603"/>
    </source>
</evidence>
<keyword evidence="4 9" id="KW-0489">Methyltransferase</keyword>
<feature type="active site" description="Nucleophile; methyl group acceptor" evidence="9">
    <location>
        <position position="138"/>
    </location>
</feature>